<proteinExistence type="predicted"/>
<organism evidence="2 3">
    <name type="scientific">Liparis tanakae</name>
    <name type="common">Tanaka's snailfish</name>
    <dbReference type="NCBI Taxonomy" id="230148"/>
    <lineage>
        <taxon>Eukaryota</taxon>
        <taxon>Metazoa</taxon>
        <taxon>Chordata</taxon>
        <taxon>Craniata</taxon>
        <taxon>Vertebrata</taxon>
        <taxon>Euteleostomi</taxon>
        <taxon>Actinopterygii</taxon>
        <taxon>Neopterygii</taxon>
        <taxon>Teleostei</taxon>
        <taxon>Neoteleostei</taxon>
        <taxon>Acanthomorphata</taxon>
        <taxon>Eupercaria</taxon>
        <taxon>Perciformes</taxon>
        <taxon>Cottioidei</taxon>
        <taxon>Cottales</taxon>
        <taxon>Liparidae</taxon>
        <taxon>Liparis</taxon>
    </lineage>
</organism>
<gene>
    <name evidence="2" type="ORF">EYF80_061483</name>
</gene>
<feature type="region of interest" description="Disordered" evidence="1">
    <location>
        <begin position="29"/>
        <end position="63"/>
    </location>
</feature>
<name>A0A4Z2EHV4_9TELE</name>
<evidence type="ECO:0000256" key="1">
    <source>
        <dbReference type="SAM" id="MobiDB-lite"/>
    </source>
</evidence>
<dbReference type="EMBL" id="SRLO01006965">
    <property type="protein sequence ID" value="TNN28369.1"/>
    <property type="molecule type" value="Genomic_DNA"/>
</dbReference>
<dbReference type="Proteomes" id="UP000314294">
    <property type="component" value="Unassembled WGS sequence"/>
</dbReference>
<evidence type="ECO:0000313" key="3">
    <source>
        <dbReference type="Proteomes" id="UP000314294"/>
    </source>
</evidence>
<protein>
    <submittedName>
        <fullName evidence="2">Uncharacterized protein</fullName>
    </submittedName>
</protein>
<feature type="compositionally biased region" description="Basic and acidic residues" evidence="1">
    <location>
        <begin position="35"/>
        <end position="45"/>
    </location>
</feature>
<accession>A0A4Z2EHV4</accession>
<sequence length="63" mass="7315">MMEPMSCRLQTFSHSLLTRRVPLFPRWEMTPFPPLRHDGKRERFPSKKTRPGKANGDGSSKDS</sequence>
<dbReference type="AlphaFoldDB" id="A0A4Z2EHV4"/>
<evidence type="ECO:0000313" key="2">
    <source>
        <dbReference type="EMBL" id="TNN28369.1"/>
    </source>
</evidence>
<keyword evidence="3" id="KW-1185">Reference proteome</keyword>
<comment type="caution">
    <text evidence="2">The sequence shown here is derived from an EMBL/GenBank/DDBJ whole genome shotgun (WGS) entry which is preliminary data.</text>
</comment>
<reference evidence="2 3" key="1">
    <citation type="submission" date="2019-03" db="EMBL/GenBank/DDBJ databases">
        <title>First draft genome of Liparis tanakae, snailfish: a comprehensive survey of snailfish specific genes.</title>
        <authorList>
            <person name="Kim W."/>
            <person name="Song I."/>
            <person name="Jeong J.-H."/>
            <person name="Kim D."/>
            <person name="Kim S."/>
            <person name="Ryu S."/>
            <person name="Song J.Y."/>
            <person name="Lee S.K."/>
        </authorList>
    </citation>
    <scope>NUCLEOTIDE SEQUENCE [LARGE SCALE GENOMIC DNA]</scope>
    <source>
        <tissue evidence="2">Muscle</tissue>
    </source>
</reference>